<keyword evidence="3" id="KW-1185">Reference proteome</keyword>
<proteinExistence type="predicted"/>
<dbReference type="SUPFAM" id="SSF53474">
    <property type="entry name" value="alpha/beta-Hydrolases"/>
    <property type="match status" value="1"/>
</dbReference>
<dbReference type="AlphaFoldDB" id="A0A543CQ49"/>
<dbReference type="PANTHER" id="PTHR43798">
    <property type="entry name" value="MONOACYLGLYCEROL LIPASE"/>
    <property type="match status" value="1"/>
</dbReference>
<dbReference type="Gene3D" id="3.40.50.1820">
    <property type="entry name" value="alpha/beta hydrolase"/>
    <property type="match status" value="1"/>
</dbReference>
<dbReference type="InterPro" id="IPR029058">
    <property type="entry name" value="AB_hydrolase_fold"/>
</dbReference>
<gene>
    <name evidence="2" type="ORF">FB559_4756</name>
</gene>
<name>A0A543CQ49_9ACTN</name>
<evidence type="ECO:0000259" key="1">
    <source>
        <dbReference type="Pfam" id="PF12697"/>
    </source>
</evidence>
<dbReference type="Pfam" id="PF12697">
    <property type="entry name" value="Abhydrolase_6"/>
    <property type="match status" value="1"/>
</dbReference>
<dbReference type="GO" id="GO:0003824">
    <property type="term" value="F:catalytic activity"/>
    <property type="evidence" value="ECO:0007669"/>
    <property type="project" value="UniProtKB-ARBA"/>
</dbReference>
<comment type="caution">
    <text evidence="2">The sequence shown here is derived from an EMBL/GenBank/DDBJ whole genome shotgun (WGS) entry which is preliminary data.</text>
</comment>
<dbReference type="PANTHER" id="PTHR43798:SF33">
    <property type="entry name" value="HYDROLASE, PUTATIVE (AFU_ORTHOLOGUE AFUA_2G14860)-RELATED"/>
    <property type="match status" value="1"/>
</dbReference>
<dbReference type="EMBL" id="VFOZ01000001">
    <property type="protein sequence ID" value="TQL99100.1"/>
    <property type="molecule type" value="Genomic_DNA"/>
</dbReference>
<dbReference type="RefSeq" id="WP_141957650.1">
    <property type="nucleotide sequence ID" value="NZ_VFOZ01000001.1"/>
</dbReference>
<dbReference type="Proteomes" id="UP000316096">
    <property type="component" value="Unassembled WGS sequence"/>
</dbReference>
<evidence type="ECO:0000313" key="3">
    <source>
        <dbReference type="Proteomes" id="UP000316096"/>
    </source>
</evidence>
<reference evidence="2 3" key="1">
    <citation type="submission" date="2019-06" db="EMBL/GenBank/DDBJ databases">
        <title>Sequencing the genomes of 1000 actinobacteria strains.</title>
        <authorList>
            <person name="Klenk H.-P."/>
        </authorList>
    </citation>
    <scope>NUCLEOTIDE SEQUENCE [LARGE SCALE GENOMIC DNA]</scope>
    <source>
        <strain evidence="2 3">DSM 102200</strain>
    </source>
</reference>
<dbReference type="InterPro" id="IPR000073">
    <property type="entry name" value="AB_hydrolase_1"/>
</dbReference>
<evidence type="ECO:0000313" key="2">
    <source>
        <dbReference type="EMBL" id="TQL99100.1"/>
    </source>
</evidence>
<organism evidence="2 3">
    <name type="scientific">Actinoallomurus bryophytorum</name>
    <dbReference type="NCBI Taxonomy" id="1490222"/>
    <lineage>
        <taxon>Bacteria</taxon>
        <taxon>Bacillati</taxon>
        <taxon>Actinomycetota</taxon>
        <taxon>Actinomycetes</taxon>
        <taxon>Streptosporangiales</taxon>
        <taxon>Thermomonosporaceae</taxon>
        <taxon>Actinoallomurus</taxon>
    </lineage>
</organism>
<dbReference type="OrthoDB" id="5495375at2"/>
<feature type="domain" description="AB hydrolase-1" evidence="1">
    <location>
        <begin position="12"/>
        <end position="205"/>
    </location>
</feature>
<protein>
    <submittedName>
        <fullName evidence="2">Pimeloyl-ACP methyl ester carboxylesterase</fullName>
    </submittedName>
</protein>
<dbReference type="InterPro" id="IPR050266">
    <property type="entry name" value="AB_hydrolase_sf"/>
</dbReference>
<dbReference type="GO" id="GO:0016020">
    <property type="term" value="C:membrane"/>
    <property type="evidence" value="ECO:0007669"/>
    <property type="project" value="TreeGrafter"/>
</dbReference>
<accession>A0A543CQ49</accession>
<sequence length="220" mass="23332">MYVEESGDGPTVVLLHAMGFAHDMWDPQFARLADRFHVVAPDLPGYGRTPGPFSFDTAVRELTGLAAAGPVHLCGVSLGARVALRFAAERPAAVASLFLSGCGVRAPRGLAVRRAALRAVPERFFTRESTGAGKAVTLQSCLALAGLDLSGCPPKVGAPTLVTCGSKDTAYLADARELAAGIDGAELRVIAGVGHVWNRERPELFTRTLLEWVLAAERRR</sequence>